<dbReference type="RefSeq" id="WP_253668533.1">
    <property type="nucleotide sequence ID" value="NZ_JAMTCP010000004.1"/>
</dbReference>
<reference evidence="4 5" key="1">
    <citation type="submission" date="2022-06" db="EMBL/GenBank/DDBJ databases">
        <title>Genomic Encyclopedia of Archaeal and Bacterial Type Strains, Phase II (KMG-II): from individual species to whole genera.</title>
        <authorList>
            <person name="Goeker M."/>
        </authorList>
    </citation>
    <scope>NUCLEOTIDE SEQUENCE [LARGE SCALE GENOMIC DNA]</scope>
    <source>
        <strain evidence="4 5">DSM 40477</strain>
    </source>
</reference>
<accession>A0ABT1HQ09</accession>
<evidence type="ECO:0000256" key="1">
    <source>
        <dbReference type="ARBA" id="ARBA00022679"/>
    </source>
</evidence>
<dbReference type="Gene3D" id="3.40.630.30">
    <property type="match status" value="1"/>
</dbReference>
<dbReference type="EMBL" id="JAMTCP010000004">
    <property type="protein sequence ID" value="MCP2257587.1"/>
    <property type="molecule type" value="Genomic_DNA"/>
</dbReference>
<evidence type="ECO:0000313" key="5">
    <source>
        <dbReference type="Proteomes" id="UP001205311"/>
    </source>
</evidence>
<dbReference type="SUPFAM" id="SSF55729">
    <property type="entry name" value="Acyl-CoA N-acyltransferases (Nat)"/>
    <property type="match status" value="1"/>
</dbReference>
<dbReference type="InterPro" id="IPR050832">
    <property type="entry name" value="Bact_Acetyltransf"/>
</dbReference>
<dbReference type="PANTHER" id="PTHR43877">
    <property type="entry name" value="AMINOALKYLPHOSPHONATE N-ACETYLTRANSFERASE-RELATED-RELATED"/>
    <property type="match status" value="1"/>
</dbReference>
<dbReference type="Proteomes" id="UP001205311">
    <property type="component" value="Unassembled WGS sequence"/>
</dbReference>
<proteinExistence type="predicted"/>
<feature type="domain" description="N-acetyltransferase" evidence="3">
    <location>
        <begin position="4"/>
        <end position="143"/>
    </location>
</feature>
<evidence type="ECO:0000313" key="4">
    <source>
        <dbReference type="EMBL" id="MCP2257587.1"/>
    </source>
</evidence>
<keyword evidence="2" id="KW-0012">Acyltransferase</keyword>
<keyword evidence="1" id="KW-0808">Transferase</keyword>
<keyword evidence="5" id="KW-1185">Reference proteome</keyword>
<dbReference type="InterPro" id="IPR000182">
    <property type="entry name" value="GNAT_dom"/>
</dbReference>
<evidence type="ECO:0000259" key="3">
    <source>
        <dbReference type="PROSITE" id="PS51186"/>
    </source>
</evidence>
<dbReference type="InterPro" id="IPR016181">
    <property type="entry name" value="Acyl_CoA_acyltransferase"/>
</dbReference>
<comment type="caution">
    <text evidence="4">The sequence shown here is derived from an EMBL/GenBank/DDBJ whole genome shotgun (WGS) entry which is preliminary data.</text>
</comment>
<evidence type="ECO:0000256" key="2">
    <source>
        <dbReference type="ARBA" id="ARBA00023315"/>
    </source>
</evidence>
<name>A0ABT1HQ09_STRSD</name>
<protein>
    <submittedName>
        <fullName evidence="4">Acetyltransferase (GNAT) family protein</fullName>
    </submittedName>
</protein>
<dbReference type="CDD" id="cd04301">
    <property type="entry name" value="NAT_SF"/>
    <property type="match status" value="1"/>
</dbReference>
<organism evidence="4 5">
    <name type="scientific">Streptoalloteichus tenebrarius (strain ATCC 17920 / DSM 40477 / JCM 4838 / CBS 697.72 / NBRC 16177 / NCIMB 11028 / NRRL B-12390 / A12253. 1 / ISP 5477)</name>
    <name type="common">Streptomyces tenebrarius</name>
    <dbReference type="NCBI Taxonomy" id="1933"/>
    <lineage>
        <taxon>Bacteria</taxon>
        <taxon>Bacillati</taxon>
        <taxon>Actinomycetota</taxon>
        <taxon>Actinomycetes</taxon>
        <taxon>Pseudonocardiales</taxon>
        <taxon>Pseudonocardiaceae</taxon>
        <taxon>Streptoalloteichus</taxon>
    </lineage>
</organism>
<gene>
    <name evidence="4" type="ORF">LX15_001272</name>
</gene>
<sequence length="151" mass="16496">MQDLCIERATGADAERLTTLLHASGAYRGSYASILAGYRLTPEYLADRPTFLVEDDGDLLGFYSLIVEPAELDLLFVSDAAQGLGLGRVLVQHMLDQARRLGIPAVRVVSHPPAEGFYRRMGARPAGVVPPKPPRVPWERPELVFDVPGLS</sequence>
<dbReference type="Pfam" id="PF00583">
    <property type="entry name" value="Acetyltransf_1"/>
    <property type="match status" value="1"/>
</dbReference>
<dbReference type="PROSITE" id="PS51186">
    <property type="entry name" value="GNAT"/>
    <property type="match status" value="1"/>
</dbReference>